<protein>
    <recommendedName>
        <fullName evidence="2">Protein kinase domain-containing protein</fullName>
    </recommendedName>
</protein>
<dbReference type="InterPro" id="IPR051681">
    <property type="entry name" value="Ser/Thr_Kinases-Pseudokinases"/>
</dbReference>
<dbReference type="InterPro" id="IPR001245">
    <property type="entry name" value="Ser-Thr/Tyr_kinase_cat_dom"/>
</dbReference>
<dbReference type="PROSITE" id="PS50011">
    <property type="entry name" value="PROTEIN_KINASE_DOM"/>
    <property type="match status" value="1"/>
</dbReference>
<dbReference type="InterPro" id="IPR011009">
    <property type="entry name" value="Kinase-like_dom_sf"/>
</dbReference>
<dbReference type="InterPro" id="IPR008271">
    <property type="entry name" value="Ser/Thr_kinase_AS"/>
</dbReference>
<evidence type="ECO:0000313" key="4">
    <source>
        <dbReference type="Proteomes" id="UP000663843"/>
    </source>
</evidence>
<comment type="caution">
    <text evidence="3">The sequence shown here is derived from an EMBL/GenBank/DDBJ whole genome shotgun (WGS) entry which is preliminary data.</text>
</comment>
<dbReference type="AlphaFoldDB" id="A0A8H3AIL6"/>
<evidence type="ECO:0000313" key="3">
    <source>
        <dbReference type="EMBL" id="CAE6423622.1"/>
    </source>
</evidence>
<dbReference type="PROSITE" id="PS00108">
    <property type="entry name" value="PROTEIN_KINASE_ST"/>
    <property type="match status" value="1"/>
</dbReference>
<dbReference type="InterPro" id="IPR000719">
    <property type="entry name" value="Prot_kinase_dom"/>
</dbReference>
<organism evidence="3 4">
    <name type="scientific">Rhizoctonia solani</name>
    <dbReference type="NCBI Taxonomy" id="456999"/>
    <lineage>
        <taxon>Eukaryota</taxon>
        <taxon>Fungi</taxon>
        <taxon>Dikarya</taxon>
        <taxon>Basidiomycota</taxon>
        <taxon>Agaricomycotina</taxon>
        <taxon>Agaricomycetes</taxon>
        <taxon>Cantharellales</taxon>
        <taxon>Ceratobasidiaceae</taxon>
        <taxon>Rhizoctonia</taxon>
    </lineage>
</organism>
<feature type="domain" description="Protein kinase" evidence="2">
    <location>
        <begin position="381"/>
        <end position="554"/>
    </location>
</feature>
<dbReference type="EMBL" id="CAJMWT010001870">
    <property type="protein sequence ID" value="CAE6423622.1"/>
    <property type="molecule type" value="Genomic_DNA"/>
</dbReference>
<dbReference type="GO" id="GO:0004674">
    <property type="term" value="F:protein serine/threonine kinase activity"/>
    <property type="evidence" value="ECO:0007669"/>
    <property type="project" value="TreeGrafter"/>
</dbReference>
<feature type="compositionally biased region" description="Basic and acidic residues" evidence="1">
    <location>
        <begin position="134"/>
        <end position="163"/>
    </location>
</feature>
<feature type="non-terminal residue" evidence="3">
    <location>
        <position position="1"/>
    </location>
</feature>
<dbReference type="SUPFAM" id="SSF56112">
    <property type="entry name" value="Protein kinase-like (PK-like)"/>
    <property type="match status" value="1"/>
</dbReference>
<dbReference type="Pfam" id="PF07714">
    <property type="entry name" value="PK_Tyr_Ser-Thr"/>
    <property type="match status" value="1"/>
</dbReference>
<evidence type="ECO:0000259" key="2">
    <source>
        <dbReference type="PROSITE" id="PS50011"/>
    </source>
</evidence>
<accession>A0A8H3AIL6</accession>
<feature type="region of interest" description="Disordered" evidence="1">
    <location>
        <begin position="231"/>
        <end position="275"/>
    </location>
</feature>
<proteinExistence type="predicted"/>
<evidence type="ECO:0000256" key="1">
    <source>
        <dbReference type="SAM" id="MobiDB-lite"/>
    </source>
</evidence>
<sequence length="554" mass="60984">DSHSGDGQIIVVVTSDGENYVRVDLTGHTDAQDIRERMLYKLHISANLQSISIYRTELEGVPIGGALDDKQLVIYCQNFGDNRGTLKFFIQRTDAPSEFQSHRSVSASGATTILPHISTGSHPTHSWGLSDSESESHTTHERETVLAAGEHRRKEVKGKERQITRQGNTLSSKGQQRARDQTSLTSLAYRNSARRQSRIGMGSTTGLYMYSGTGLDLGYGGLPRGTFAALTEDNEGSDKDSGTSSRVPSRALKAARDAFASDSDESVVDTPSGASVSPWANETLPIADPVASSTGGLGIKRSKKHISSRTAAERKNMPKSNSVTKIRKPPASNSATLQHVVSPVPNSRGIVHPSNMSIHEMFEYLIYIGCPDLTQFVDPNEYSRNFIAAGGFGDIFKGKLNDATPVAIKVWRSRALNEELGKAGKRAMREIYNWSQLDHENIQKLLGVVMFDERLGIVSKWMERGNLQDYLQKNPRVDGYPLCVQIAQGVKYLHSQNMIHGDLKAINILVSSDHKLKLTDFDYSIMAESTVFSQTTRLGGGTLRWMVDRFLLPI</sequence>
<feature type="region of interest" description="Disordered" evidence="1">
    <location>
        <begin position="118"/>
        <end position="197"/>
    </location>
</feature>
<dbReference type="Gene3D" id="1.10.510.10">
    <property type="entry name" value="Transferase(Phosphotransferase) domain 1"/>
    <property type="match status" value="1"/>
</dbReference>
<dbReference type="PANTHER" id="PTHR44329">
    <property type="entry name" value="SERINE/THREONINE-PROTEIN KINASE TNNI3K-RELATED"/>
    <property type="match status" value="1"/>
</dbReference>
<reference evidence="3" key="1">
    <citation type="submission" date="2021-01" db="EMBL/GenBank/DDBJ databases">
        <authorList>
            <person name="Kaushik A."/>
        </authorList>
    </citation>
    <scope>NUCLEOTIDE SEQUENCE</scope>
    <source>
        <strain evidence="3">AG2-2IIIB</strain>
    </source>
</reference>
<name>A0A8H3AIL6_9AGAM</name>
<dbReference type="Proteomes" id="UP000663843">
    <property type="component" value="Unassembled WGS sequence"/>
</dbReference>
<feature type="compositionally biased region" description="Polar residues" evidence="1">
    <location>
        <begin position="164"/>
        <end position="189"/>
    </location>
</feature>
<dbReference type="SMART" id="SM00220">
    <property type="entry name" value="S_TKc"/>
    <property type="match status" value="1"/>
</dbReference>
<feature type="region of interest" description="Disordered" evidence="1">
    <location>
        <begin position="292"/>
        <end position="335"/>
    </location>
</feature>
<gene>
    <name evidence="3" type="ORF">RDB_LOCUS55948</name>
</gene>
<feature type="compositionally biased region" description="Polar residues" evidence="1">
    <location>
        <begin position="118"/>
        <end position="129"/>
    </location>
</feature>
<dbReference type="GO" id="GO:0005524">
    <property type="term" value="F:ATP binding"/>
    <property type="evidence" value="ECO:0007669"/>
    <property type="project" value="InterPro"/>
</dbReference>